<accession>A0A1I2AHN7</accession>
<sequence>MKQLKRLAGLIKRRGSDWGRREHGSMVLEAALVMPLLLIVLLLFIMMIRLCAVQMALQSAASQTVRQVATHIRPADLAFQKASSSIPALPNLGSFGLPLPDWGGDLAKEAAGWLPAPAGVLASAALEGNWQPVTDAAATELGRTAVEPQLQQFADEAVLQKEHLSLSHLSLPDLKEKQQPFLTIVAEYEFPFSLPFINRKIVLREQASERVWVSDAAPAREDSAEADVTPIQIVSIQPVPLHPGNKATVTALTSPGASASLTVNYKSGTSIAKHLGSATADANGYVQWTWLVSGNTTPGTWELTATSASGETVSMHFNVTKKEDSAS</sequence>
<dbReference type="InterPro" id="IPR012495">
    <property type="entry name" value="TadE-like_dom"/>
</dbReference>
<keyword evidence="1" id="KW-0472">Membrane</keyword>
<keyword evidence="1" id="KW-0812">Transmembrane</keyword>
<proteinExistence type="predicted"/>
<dbReference type="AlphaFoldDB" id="A0A1I2AHN7"/>
<evidence type="ECO:0000256" key="1">
    <source>
        <dbReference type="SAM" id="Phobius"/>
    </source>
</evidence>
<gene>
    <name evidence="3" type="ORF">SAMN05216378_3070</name>
</gene>
<reference evidence="4" key="1">
    <citation type="submission" date="2016-10" db="EMBL/GenBank/DDBJ databases">
        <authorList>
            <person name="Varghese N."/>
            <person name="Submissions S."/>
        </authorList>
    </citation>
    <scope>NUCLEOTIDE SEQUENCE [LARGE SCALE GENOMIC DNA]</scope>
    <source>
        <strain evidence="4">CGMCC 1.10784</strain>
    </source>
</reference>
<protein>
    <submittedName>
        <fullName evidence="3">TadE-like protein</fullName>
    </submittedName>
</protein>
<keyword evidence="1" id="KW-1133">Transmembrane helix</keyword>
<evidence type="ECO:0000313" key="4">
    <source>
        <dbReference type="Proteomes" id="UP000198855"/>
    </source>
</evidence>
<keyword evidence="4" id="KW-1185">Reference proteome</keyword>
<feature type="domain" description="TadE-like" evidence="2">
    <location>
        <begin position="24"/>
        <end position="66"/>
    </location>
</feature>
<evidence type="ECO:0000313" key="3">
    <source>
        <dbReference type="EMBL" id="SFE42483.1"/>
    </source>
</evidence>
<dbReference type="STRING" id="1045775.SAMN05216378_3070"/>
<name>A0A1I2AHN7_9BACL</name>
<dbReference type="Pfam" id="PF07811">
    <property type="entry name" value="TadE"/>
    <property type="match status" value="1"/>
</dbReference>
<dbReference type="Proteomes" id="UP000198855">
    <property type="component" value="Unassembled WGS sequence"/>
</dbReference>
<feature type="transmembrane region" description="Helical" evidence="1">
    <location>
        <begin position="26"/>
        <end position="48"/>
    </location>
</feature>
<evidence type="ECO:0000259" key="2">
    <source>
        <dbReference type="Pfam" id="PF07811"/>
    </source>
</evidence>
<dbReference type="EMBL" id="FOMT01000003">
    <property type="protein sequence ID" value="SFE42483.1"/>
    <property type="molecule type" value="Genomic_DNA"/>
</dbReference>
<dbReference type="RefSeq" id="WP_175532871.1">
    <property type="nucleotide sequence ID" value="NZ_FOMT01000003.1"/>
</dbReference>
<organism evidence="3 4">
    <name type="scientific">Paenibacillus catalpae</name>
    <dbReference type="NCBI Taxonomy" id="1045775"/>
    <lineage>
        <taxon>Bacteria</taxon>
        <taxon>Bacillati</taxon>
        <taxon>Bacillota</taxon>
        <taxon>Bacilli</taxon>
        <taxon>Bacillales</taxon>
        <taxon>Paenibacillaceae</taxon>
        <taxon>Paenibacillus</taxon>
    </lineage>
</organism>